<feature type="transmembrane region" description="Helical" evidence="1">
    <location>
        <begin position="48"/>
        <end position="66"/>
    </location>
</feature>
<dbReference type="Proteomes" id="UP001139150">
    <property type="component" value="Unassembled WGS sequence"/>
</dbReference>
<gene>
    <name evidence="2" type="ORF">MF646_09470</name>
</gene>
<comment type="caution">
    <text evidence="2">The sequence shown here is derived from an EMBL/GenBank/DDBJ whole genome shotgun (WGS) entry which is preliminary data.</text>
</comment>
<keyword evidence="3" id="KW-1185">Reference proteome</keyword>
<keyword evidence="1" id="KW-0472">Membrane</keyword>
<organism evidence="2 3">
    <name type="scientific">Halalkalibacter alkaliphilus</name>
    <dbReference type="NCBI Taxonomy" id="2917993"/>
    <lineage>
        <taxon>Bacteria</taxon>
        <taxon>Bacillati</taxon>
        <taxon>Bacillota</taxon>
        <taxon>Bacilli</taxon>
        <taxon>Bacillales</taxon>
        <taxon>Bacillaceae</taxon>
        <taxon>Halalkalibacter</taxon>
    </lineage>
</organism>
<keyword evidence="1" id="KW-1133">Transmembrane helix</keyword>
<evidence type="ECO:0000313" key="3">
    <source>
        <dbReference type="Proteomes" id="UP001139150"/>
    </source>
</evidence>
<evidence type="ECO:0000313" key="2">
    <source>
        <dbReference type="EMBL" id="MCL7747347.1"/>
    </source>
</evidence>
<feature type="transmembrane region" description="Helical" evidence="1">
    <location>
        <begin position="140"/>
        <end position="163"/>
    </location>
</feature>
<reference evidence="2" key="1">
    <citation type="submission" date="2022-02" db="EMBL/GenBank/DDBJ databases">
        <title>Halalkalibacter sp. nov. isolated from Lonar Lake, India.</title>
        <authorList>
            <person name="Joshi A."/>
            <person name="Thite S."/>
            <person name="Lodha T."/>
        </authorList>
    </citation>
    <scope>NUCLEOTIDE SEQUENCE</scope>
    <source>
        <strain evidence="2">MEB205</strain>
    </source>
</reference>
<dbReference type="EMBL" id="JAKRYL010000008">
    <property type="protein sequence ID" value="MCL7747347.1"/>
    <property type="molecule type" value="Genomic_DNA"/>
</dbReference>
<dbReference type="AlphaFoldDB" id="A0A9X2CSN6"/>
<accession>A0A9X2CSN6</accession>
<dbReference type="InterPro" id="IPR048147">
    <property type="entry name" value="CBO0543-like"/>
</dbReference>
<proteinExistence type="predicted"/>
<protein>
    <submittedName>
        <fullName evidence="2">Uncharacterized protein</fullName>
    </submittedName>
</protein>
<feature type="transmembrane region" description="Helical" evidence="1">
    <location>
        <begin position="78"/>
        <end position="101"/>
    </location>
</feature>
<sequence length="199" mass="23808">MFTIIQGVLIASSIINMKGGSLWSQIIELRRESRNLLWEYWLTETLFTFNWWFLVITTIAFVLIWLRLLDKKRLIEVVLFGLMIGSIGFFLDISGVSFVMWSYPDKIFPIIPPIIEIHKFHLPIVYMIVYQYFPNWKPFLLVMTVCALFFSFVLEPITVWLGIYEIYHWKYIYSFPIYIIIGVICKWVIEKLKQIDGHY</sequence>
<feature type="transmembrane region" description="Helical" evidence="1">
    <location>
        <begin position="169"/>
        <end position="189"/>
    </location>
</feature>
<keyword evidence="1" id="KW-0812">Transmembrane</keyword>
<feature type="transmembrane region" description="Helical" evidence="1">
    <location>
        <begin position="107"/>
        <end position="128"/>
    </location>
</feature>
<name>A0A9X2CSN6_9BACI</name>
<dbReference type="NCBIfam" id="NF041644">
    <property type="entry name" value="CBO0543_fam"/>
    <property type="match status" value="1"/>
</dbReference>
<dbReference type="RefSeq" id="WP_250096251.1">
    <property type="nucleotide sequence ID" value="NZ_JAKRYL010000008.1"/>
</dbReference>
<evidence type="ECO:0000256" key="1">
    <source>
        <dbReference type="SAM" id="Phobius"/>
    </source>
</evidence>